<evidence type="ECO:0000256" key="4">
    <source>
        <dbReference type="ARBA" id="ARBA00022452"/>
    </source>
</evidence>
<dbReference type="RefSeq" id="WP_074724273.1">
    <property type="nucleotide sequence ID" value="NZ_CBCRVS010000007.1"/>
</dbReference>
<dbReference type="EMBL" id="FOFZ01000014">
    <property type="protein sequence ID" value="SER51983.1"/>
    <property type="molecule type" value="Genomic_DNA"/>
</dbReference>
<evidence type="ECO:0000256" key="3">
    <source>
        <dbReference type="ARBA" id="ARBA00022448"/>
    </source>
</evidence>
<dbReference type="Proteomes" id="UP000183658">
    <property type="component" value="Unassembled WGS sequence"/>
</dbReference>
<dbReference type="Gene3D" id="1.20.1600.10">
    <property type="entry name" value="Outer membrane efflux proteins (OEP)"/>
    <property type="match status" value="1"/>
</dbReference>
<dbReference type="GO" id="GO:1990281">
    <property type="term" value="C:efflux pump complex"/>
    <property type="evidence" value="ECO:0007669"/>
    <property type="project" value="TreeGrafter"/>
</dbReference>
<dbReference type="GO" id="GO:0015562">
    <property type="term" value="F:efflux transmembrane transporter activity"/>
    <property type="evidence" value="ECO:0007669"/>
    <property type="project" value="InterPro"/>
</dbReference>
<evidence type="ECO:0000256" key="7">
    <source>
        <dbReference type="ARBA" id="ARBA00023237"/>
    </source>
</evidence>
<evidence type="ECO:0000256" key="1">
    <source>
        <dbReference type="ARBA" id="ARBA00004442"/>
    </source>
</evidence>
<evidence type="ECO:0000313" key="8">
    <source>
        <dbReference type="EMBL" id="SER51983.1"/>
    </source>
</evidence>
<name>A0A1H9PWL5_FLAFI</name>
<comment type="subcellular location">
    <subcellularLocation>
        <location evidence="1">Cell outer membrane</location>
    </subcellularLocation>
</comment>
<reference evidence="9" key="1">
    <citation type="submission" date="2016-10" db="EMBL/GenBank/DDBJ databases">
        <authorList>
            <person name="Varghese N."/>
            <person name="Submissions S."/>
        </authorList>
    </citation>
    <scope>NUCLEOTIDE SEQUENCE [LARGE SCALE GENOMIC DNA]</scope>
    <source>
        <strain evidence="9">DSM 15719</strain>
    </source>
</reference>
<evidence type="ECO:0000313" key="9">
    <source>
        <dbReference type="Proteomes" id="UP000183658"/>
    </source>
</evidence>
<keyword evidence="4" id="KW-1134">Transmembrane beta strand</keyword>
<dbReference type="PANTHER" id="PTHR30026">
    <property type="entry name" value="OUTER MEMBRANE PROTEIN TOLC"/>
    <property type="match status" value="1"/>
</dbReference>
<evidence type="ECO:0000256" key="5">
    <source>
        <dbReference type="ARBA" id="ARBA00022692"/>
    </source>
</evidence>
<proteinExistence type="inferred from homology"/>
<dbReference type="InterPro" id="IPR003423">
    <property type="entry name" value="OMP_efflux"/>
</dbReference>
<accession>A0A1H9PWL5</accession>
<keyword evidence="3" id="KW-0813">Transport</keyword>
<evidence type="ECO:0000256" key="6">
    <source>
        <dbReference type="ARBA" id="ARBA00023136"/>
    </source>
</evidence>
<dbReference type="AlphaFoldDB" id="A0A1H9PWL5"/>
<protein>
    <submittedName>
        <fullName evidence="8">Outer membrane protein TolC</fullName>
    </submittedName>
</protein>
<keyword evidence="5" id="KW-0812">Transmembrane</keyword>
<keyword evidence="9" id="KW-1185">Reference proteome</keyword>
<dbReference type="SUPFAM" id="SSF56954">
    <property type="entry name" value="Outer membrane efflux proteins (OEP)"/>
    <property type="match status" value="1"/>
</dbReference>
<dbReference type="GO" id="GO:0015288">
    <property type="term" value="F:porin activity"/>
    <property type="evidence" value="ECO:0007669"/>
    <property type="project" value="TreeGrafter"/>
</dbReference>
<comment type="similarity">
    <text evidence="2">Belongs to the outer membrane factor (OMF) (TC 1.B.17) family.</text>
</comment>
<gene>
    <name evidence="8" type="ORF">SAMN05444355_11455</name>
</gene>
<keyword evidence="6" id="KW-0472">Membrane</keyword>
<organism evidence="8 9">
    <name type="scientific">Flavobacterium frigoris</name>
    <dbReference type="NCBI Taxonomy" id="229204"/>
    <lineage>
        <taxon>Bacteria</taxon>
        <taxon>Pseudomonadati</taxon>
        <taxon>Bacteroidota</taxon>
        <taxon>Flavobacteriia</taxon>
        <taxon>Flavobacteriales</taxon>
        <taxon>Flavobacteriaceae</taxon>
        <taxon>Flavobacterium</taxon>
    </lineage>
</organism>
<keyword evidence="7" id="KW-0998">Cell outer membrane</keyword>
<dbReference type="InterPro" id="IPR051906">
    <property type="entry name" value="TolC-like"/>
</dbReference>
<dbReference type="GO" id="GO:0009279">
    <property type="term" value="C:cell outer membrane"/>
    <property type="evidence" value="ECO:0007669"/>
    <property type="project" value="UniProtKB-SubCell"/>
</dbReference>
<dbReference type="OrthoDB" id="654853at2"/>
<evidence type="ECO:0000256" key="2">
    <source>
        <dbReference type="ARBA" id="ARBA00007613"/>
    </source>
</evidence>
<dbReference type="PANTHER" id="PTHR30026:SF20">
    <property type="entry name" value="OUTER MEMBRANE PROTEIN TOLC"/>
    <property type="match status" value="1"/>
</dbReference>
<dbReference type="Pfam" id="PF02321">
    <property type="entry name" value="OEP"/>
    <property type="match status" value="1"/>
</dbReference>
<sequence length="459" mass="50675">MVKYKLAATFLWLVTGFLVPVYAQQSSESLNDLWQNVAEDYSGIKAKQTAADASAFNERAVKSSRLPQIKAQAQSTYGTYDGIGGAFFPQAGFFNVSGDASLYGANLSSNSFGSAVVDWEVFSFGKLRKENEAARAVTNGKNSEKDAYVLQLKKLLSERYIKLLYNKTKLSWNEKTIERLHEIRTITSGLSKAGLKPAADSLLASSAYIQALAINDQLEGNSSATLIKLQELSGASAFNFKSALAHFAKPVVFIEERKTLISNSHPILSSLKHQADFYTAKSAIENRALLPSVHFLGGISYRGTSINDNGYVSGKWKDGFANNANNFIAGVGITWNITNVLTNSIKSKGFLKEAESVENLHTQYEQSMQADLAAAQVRISQQFKQIEKATTAVKQSDDGYKMYLSRYKSGLIGLNELLQIQQLFEVAENQLLEASQDYWMLVAYEAELTSDFNFLFTNL</sequence>